<dbReference type="EMBL" id="CP038152">
    <property type="protein sequence ID" value="QBR03916.1"/>
    <property type="molecule type" value="Genomic_DNA"/>
</dbReference>
<geneLocation type="plasmid" evidence="1 2">
    <name>unnamed1</name>
</geneLocation>
<evidence type="ECO:0000313" key="2">
    <source>
        <dbReference type="Proteomes" id="UP000295727"/>
    </source>
</evidence>
<dbReference type="Proteomes" id="UP000295727">
    <property type="component" value="Plasmid unnamed1"/>
</dbReference>
<gene>
    <name evidence="1" type="ORF">E1956_42595</name>
</gene>
<accession>A0A4P7D563</accession>
<proteinExistence type="predicted"/>
<protein>
    <submittedName>
        <fullName evidence="1">Uncharacterized protein</fullName>
    </submittedName>
</protein>
<dbReference type="AlphaFoldDB" id="A0A4P7D563"/>
<evidence type="ECO:0000313" key="1">
    <source>
        <dbReference type="EMBL" id="QBR03916.1"/>
    </source>
</evidence>
<keyword evidence="2" id="KW-1185">Reference proteome</keyword>
<name>A0A4P7D563_9BURK</name>
<dbReference type="KEGG" id="ppai:E1956_42595"/>
<keyword evidence="1" id="KW-0614">Plasmid</keyword>
<reference evidence="1 2" key="1">
    <citation type="submission" date="2019-03" db="EMBL/GenBank/DDBJ databases">
        <title>Paraburkholderia sp. 7MH5, isolated from subtropical forest soil.</title>
        <authorList>
            <person name="Gao Z.-H."/>
            <person name="Qiu L.-H."/>
        </authorList>
    </citation>
    <scope>NUCLEOTIDE SEQUENCE [LARGE SCALE GENOMIC DNA]</scope>
    <source>
        <strain evidence="1 2">7MH5</strain>
        <plasmid evidence="1 2">unnamed1</plasmid>
    </source>
</reference>
<sequence length="64" mass="7187">MVGSGKPLLHAGSSSGRCAVHIITLQRSQNQWVYFDKALFRIEGYIVRESELTSIHPWSSPSRT</sequence>
<organism evidence="1 2">
    <name type="scientific">Paraburkholderia pallida</name>
    <dbReference type="NCBI Taxonomy" id="2547399"/>
    <lineage>
        <taxon>Bacteria</taxon>
        <taxon>Pseudomonadati</taxon>
        <taxon>Pseudomonadota</taxon>
        <taxon>Betaproteobacteria</taxon>
        <taxon>Burkholderiales</taxon>
        <taxon>Burkholderiaceae</taxon>
        <taxon>Paraburkholderia</taxon>
    </lineage>
</organism>